<sequence>MQFDSDTVTPLTTPATVPAAGSAAAGSAAAGGEVAITDPRTGALVGWVDFTTDEELTAAVDRVAAALPGWRRISPADRGRTLANAAELLAESELELAELNHRETGRPLEQALEGVRAGVSTLVQYAELGPLHTGRTLRGGSGAIDYTVPEPRGVVAVLTPWNDPVAVAVGLIGAALVTGNTVVHKPSERCPHLGSRLGEVLASAFPRDVLVSVSGDGSTGARLIAHPAVSTVAHVGSSATGERIARAAALTGAHVVRENGGNDALIVDEGVDPRWAAERAAIAAFTNTGQLCTAVERIYVHEAVAETFVTALVERAGELNRSGALGPLVDERMRQAVHEQVVDAVQTGATALVGGEVPAGPGSFYPATVLTGCRPGMTVMQEETFGPVAPVQIVRSFAEGLRLADDDRYGLSAVVLTPSMEHAQQAAEQLTVGTVKVNDVFGGAPGGSAEPRKASGSGFGYGPGLLDELTLTKVVHIGTPR</sequence>
<evidence type="ECO:0000313" key="3">
    <source>
        <dbReference type="EMBL" id="NYD71752.1"/>
    </source>
</evidence>
<dbReference type="InterPro" id="IPR015590">
    <property type="entry name" value="Aldehyde_DH_dom"/>
</dbReference>
<gene>
    <name evidence="3" type="ORF">BJ984_002910</name>
</gene>
<accession>A0A852SSK2</accession>
<dbReference type="Gene3D" id="3.40.605.10">
    <property type="entry name" value="Aldehyde Dehydrogenase, Chain A, domain 1"/>
    <property type="match status" value="1"/>
</dbReference>
<dbReference type="Gene3D" id="3.40.309.10">
    <property type="entry name" value="Aldehyde Dehydrogenase, Chain A, domain 2"/>
    <property type="match status" value="1"/>
</dbReference>
<dbReference type="InterPro" id="IPR016162">
    <property type="entry name" value="Ald_DH_N"/>
</dbReference>
<dbReference type="Pfam" id="PF00171">
    <property type="entry name" value="Aldedh"/>
    <property type="match status" value="1"/>
</dbReference>
<dbReference type="GO" id="GO:0016620">
    <property type="term" value="F:oxidoreductase activity, acting on the aldehyde or oxo group of donors, NAD or NADP as acceptor"/>
    <property type="evidence" value="ECO:0007669"/>
    <property type="project" value="InterPro"/>
</dbReference>
<dbReference type="InterPro" id="IPR016163">
    <property type="entry name" value="Ald_DH_C"/>
</dbReference>
<dbReference type="EMBL" id="JACCBM010000001">
    <property type="protein sequence ID" value="NYD71752.1"/>
    <property type="molecule type" value="Genomic_DNA"/>
</dbReference>
<evidence type="ECO:0000259" key="2">
    <source>
        <dbReference type="Pfam" id="PF00171"/>
    </source>
</evidence>
<dbReference type="InterPro" id="IPR016161">
    <property type="entry name" value="Ald_DH/histidinol_DH"/>
</dbReference>
<dbReference type="Proteomes" id="UP000549913">
    <property type="component" value="Unassembled WGS sequence"/>
</dbReference>
<evidence type="ECO:0000256" key="1">
    <source>
        <dbReference type="ARBA" id="ARBA00023002"/>
    </source>
</evidence>
<keyword evidence="4" id="KW-1185">Reference proteome</keyword>
<name>A0A852SSK2_9MICO</name>
<protein>
    <submittedName>
        <fullName evidence="3">Acyl-CoA reductase-like NAD-dependent aldehyde dehydrogenase</fullName>
    </submittedName>
</protein>
<evidence type="ECO:0000313" key="4">
    <source>
        <dbReference type="Proteomes" id="UP000549913"/>
    </source>
</evidence>
<feature type="domain" description="Aldehyde dehydrogenase" evidence="2">
    <location>
        <begin position="32"/>
        <end position="475"/>
    </location>
</feature>
<keyword evidence="1" id="KW-0560">Oxidoreductase</keyword>
<dbReference type="AlphaFoldDB" id="A0A852SSK2"/>
<dbReference type="SUPFAM" id="SSF53720">
    <property type="entry name" value="ALDH-like"/>
    <property type="match status" value="1"/>
</dbReference>
<dbReference type="CDD" id="cd07078">
    <property type="entry name" value="ALDH"/>
    <property type="match status" value="1"/>
</dbReference>
<dbReference type="RefSeq" id="WP_179548634.1">
    <property type="nucleotide sequence ID" value="NZ_BSEW01000002.1"/>
</dbReference>
<proteinExistence type="predicted"/>
<dbReference type="PANTHER" id="PTHR11699">
    <property type="entry name" value="ALDEHYDE DEHYDROGENASE-RELATED"/>
    <property type="match status" value="1"/>
</dbReference>
<organism evidence="3 4">
    <name type="scientific">Herbiconiux flava</name>
    <dbReference type="NCBI Taxonomy" id="881268"/>
    <lineage>
        <taxon>Bacteria</taxon>
        <taxon>Bacillati</taxon>
        <taxon>Actinomycetota</taxon>
        <taxon>Actinomycetes</taxon>
        <taxon>Micrococcales</taxon>
        <taxon>Microbacteriaceae</taxon>
        <taxon>Herbiconiux</taxon>
    </lineage>
</organism>
<reference evidence="3 4" key="1">
    <citation type="submission" date="2020-07" db="EMBL/GenBank/DDBJ databases">
        <title>Sequencing the genomes of 1000 actinobacteria strains.</title>
        <authorList>
            <person name="Klenk H.-P."/>
        </authorList>
    </citation>
    <scope>NUCLEOTIDE SEQUENCE [LARGE SCALE GENOMIC DNA]</scope>
    <source>
        <strain evidence="3 4">DSM 26474</strain>
    </source>
</reference>
<comment type="caution">
    <text evidence="3">The sequence shown here is derived from an EMBL/GenBank/DDBJ whole genome shotgun (WGS) entry which is preliminary data.</text>
</comment>